<reference evidence="3 4" key="1">
    <citation type="submission" date="2021-06" db="EMBL/GenBank/DDBJ databases">
        <title>Bradyrhizobium sp. S2-11-4 Genome sequencing.</title>
        <authorList>
            <person name="Jin L."/>
        </authorList>
    </citation>
    <scope>NUCLEOTIDE SEQUENCE [LARGE SCALE GENOMIC DNA]</scope>
    <source>
        <strain evidence="3 4">S2-11-4</strain>
    </source>
</reference>
<sequence>MRVFLSAGAVLAILGIAGVPGANAQSLPAPVEAPSGSQKAAQRSVQPGTESAKVDLLSYVPAPINGWKSDGLFDDMDTFDRSRLVMQEYSRQSGEDGGVSVALNLLDGAAKLLSNAKRRLGPDQEVAGRVTSEVDIGGFKGYLTFEEKNRTGRLEIMLGRCGAILEGHDVSSAELVTFARNLDVARISKI</sequence>
<dbReference type="Proteomes" id="UP000676951">
    <property type="component" value="Chromosome"/>
</dbReference>
<dbReference type="RefSeq" id="WP_215602794.1">
    <property type="nucleotide sequence ID" value="NZ_CP076136.1"/>
</dbReference>
<evidence type="ECO:0000313" key="3">
    <source>
        <dbReference type="EMBL" id="QWG22025.1"/>
    </source>
</evidence>
<evidence type="ECO:0000256" key="2">
    <source>
        <dbReference type="SAM" id="SignalP"/>
    </source>
</evidence>
<gene>
    <name evidence="3" type="ORF">KMZ93_18805</name>
</gene>
<evidence type="ECO:0000313" key="4">
    <source>
        <dbReference type="Proteomes" id="UP000676951"/>
    </source>
</evidence>
<name>A0A975NW17_9BRAD</name>
<dbReference type="AlphaFoldDB" id="A0A975NW17"/>
<dbReference type="EMBL" id="CP076136">
    <property type="protein sequence ID" value="QWG22025.1"/>
    <property type="molecule type" value="Genomic_DNA"/>
</dbReference>
<organism evidence="3 4">
    <name type="scientific">Bradyrhizobium sediminis</name>
    <dbReference type="NCBI Taxonomy" id="2840469"/>
    <lineage>
        <taxon>Bacteria</taxon>
        <taxon>Pseudomonadati</taxon>
        <taxon>Pseudomonadota</taxon>
        <taxon>Alphaproteobacteria</taxon>
        <taxon>Hyphomicrobiales</taxon>
        <taxon>Nitrobacteraceae</taxon>
        <taxon>Bradyrhizobium</taxon>
    </lineage>
</organism>
<feature type="region of interest" description="Disordered" evidence="1">
    <location>
        <begin position="26"/>
        <end position="47"/>
    </location>
</feature>
<keyword evidence="4" id="KW-1185">Reference proteome</keyword>
<keyword evidence="2" id="KW-0732">Signal</keyword>
<accession>A0A975NW17</accession>
<feature type="compositionally biased region" description="Polar residues" evidence="1">
    <location>
        <begin position="35"/>
        <end position="47"/>
    </location>
</feature>
<proteinExistence type="predicted"/>
<evidence type="ECO:0000256" key="1">
    <source>
        <dbReference type="SAM" id="MobiDB-lite"/>
    </source>
</evidence>
<feature type="signal peptide" evidence="2">
    <location>
        <begin position="1"/>
        <end position="24"/>
    </location>
</feature>
<feature type="chain" id="PRO_5037906740" evidence="2">
    <location>
        <begin position="25"/>
        <end position="190"/>
    </location>
</feature>
<protein>
    <submittedName>
        <fullName evidence="3">Uncharacterized protein</fullName>
    </submittedName>
</protein>